<evidence type="ECO:0008006" key="5">
    <source>
        <dbReference type="Google" id="ProtNLM"/>
    </source>
</evidence>
<evidence type="ECO:0000313" key="4">
    <source>
        <dbReference type="Proteomes" id="UP000838878"/>
    </source>
</evidence>
<dbReference type="Proteomes" id="UP000838878">
    <property type="component" value="Chromosome 13"/>
</dbReference>
<protein>
    <recommendedName>
        <fullName evidence="5">Endonuclease/exonuclease/phosphatase domain-containing protein</fullName>
    </recommendedName>
</protein>
<dbReference type="Gene3D" id="3.60.10.10">
    <property type="entry name" value="Endonuclease/exonuclease/phosphatase"/>
    <property type="match status" value="1"/>
</dbReference>
<feature type="region of interest" description="Disordered" evidence="2">
    <location>
        <begin position="101"/>
        <end position="122"/>
    </location>
</feature>
<dbReference type="InterPro" id="IPR013083">
    <property type="entry name" value="Znf_RING/FYVE/PHD"/>
</dbReference>
<dbReference type="EMBL" id="OV170233">
    <property type="protein sequence ID" value="CAH0719337.1"/>
    <property type="molecule type" value="Genomic_DNA"/>
</dbReference>
<dbReference type="InterPro" id="IPR011011">
    <property type="entry name" value="Znf_FYVE_PHD"/>
</dbReference>
<dbReference type="SUPFAM" id="SSF57903">
    <property type="entry name" value="FYVE/PHD zinc finger"/>
    <property type="match status" value="1"/>
</dbReference>
<proteinExistence type="predicted"/>
<dbReference type="Gene3D" id="3.30.40.10">
    <property type="entry name" value="Zinc/RING finger domain, C3HC4 (zinc finger)"/>
    <property type="match status" value="1"/>
</dbReference>
<keyword evidence="1" id="KW-0175">Coiled coil</keyword>
<evidence type="ECO:0000256" key="2">
    <source>
        <dbReference type="SAM" id="MobiDB-lite"/>
    </source>
</evidence>
<name>A0A8J9VVB6_9NEOP</name>
<evidence type="ECO:0000256" key="1">
    <source>
        <dbReference type="SAM" id="Coils"/>
    </source>
</evidence>
<keyword evidence="4" id="KW-1185">Reference proteome</keyword>
<sequence length="378" mass="42504">MASSLNSKVCAGCKNNLPKKEYLSCSTCGSKYDCECANISQKQFEKMDQKLKSSWKCPECCSKRPKTGNTNTPVRAAITNLTCSNESVNEEQPTDSNITIRKKLSKPPTPTMSASTDADRTSNLTESNLRGIIKQELSITIRELVTSQLNTINEQITGFHDCMTFINAQFEEMKAAMAEKSTIINNLKKENDQLNASVKDLTTRLNIVESHLRECNVETWLNSSVRDNELFDSRYIVYRKDRACSNQSKRDGGGVLVAISREIPSFRVISWETSDAECIWLVLETNNRQIKKRIGLCVVYIPPPVKHEFLNKFLESVDNVTNHVDDLIVLGDFNMGFIKCIQSSETVSCLRSGGKAVRRGGTTQREMLIRPRHGPNQK</sequence>
<dbReference type="SUPFAM" id="SSF56219">
    <property type="entry name" value="DNase I-like"/>
    <property type="match status" value="1"/>
</dbReference>
<dbReference type="InterPro" id="IPR036691">
    <property type="entry name" value="Endo/exonu/phosph_ase_sf"/>
</dbReference>
<evidence type="ECO:0000313" key="3">
    <source>
        <dbReference type="EMBL" id="CAH0719337.1"/>
    </source>
</evidence>
<feature type="coiled-coil region" evidence="1">
    <location>
        <begin position="170"/>
        <end position="204"/>
    </location>
</feature>
<dbReference type="OrthoDB" id="5984028at2759"/>
<feature type="compositionally biased region" description="Polar residues" evidence="2">
    <location>
        <begin position="111"/>
        <end position="122"/>
    </location>
</feature>
<organism evidence="3 4">
    <name type="scientific">Brenthis ino</name>
    <name type="common">lesser marbled fritillary</name>
    <dbReference type="NCBI Taxonomy" id="405034"/>
    <lineage>
        <taxon>Eukaryota</taxon>
        <taxon>Metazoa</taxon>
        <taxon>Ecdysozoa</taxon>
        <taxon>Arthropoda</taxon>
        <taxon>Hexapoda</taxon>
        <taxon>Insecta</taxon>
        <taxon>Pterygota</taxon>
        <taxon>Neoptera</taxon>
        <taxon>Endopterygota</taxon>
        <taxon>Lepidoptera</taxon>
        <taxon>Glossata</taxon>
        <taxon>Ditrysia</taxon>
        <taxon>Papilionoidea</taxon>
        <taxon>Nymphalidae</taxon>
        <taxon>Heliconiinae</taxon>
        <taxon>Argynnini</taxon>
        <taxon>Brenthis</taxon>
    </lineage>
</organism>
<dbReference type="AlphaFoldDB" id="A0A8J9VVB6"/>
<reference evidence="3" key="1">
    <citation type="submission" date="2021-12" db="EMBL/GenBank/DDBJ databases">
        <authorList>
            <person name="Martin H S."/>
        </authorList>
    </citation>
    <scope>NUCLEOTIDE SEQUENCE</scope>
</reference>
<accession>A0A8J9VVB6</accession>
<gene>
    <name evidence="3" type="ORF">BINO364_LOCUS5689</name>
</gene>
<feature type="non-terminal residue" evidence="3">
    <location>
        <position position="378"/>
    </location>
</feature>